<keyword evidence="3 4" id="KW-0812">Transmembrane</keyword>
<evidence type="ECO:0000256" key="3">
    <source>
        <dbReference type="SAM" id="Phobius"/>
    </source>
</evidence>
<protein>
    <submittedName>
        <fullName evidence="4">Transmembrane protein, putative</fullName>
    </submittedName>
</protein>
<feature type="compositionally biased region" description="Polar residues" evidence="2">
    <location>
        <begin position="538"/>
        <end position="550"/>
    </location>
</feature>
<feature type="compositionally biased region" description="Basic and acidic residues" evidence="2">
    <location>
        <begin position="640"/>
        <end position="655"/>
    </location>
</feature>
<dbReference type="AlphaFoldDB" id="Q24CZ9"/>
<feature type="region of interest" description="Disordered" evidence="2">
    <location>
        <begin position="999"/>
        <end position="1035"/>
    </location>
</feature>
<dbReference type="GeneID" id="7827813"/>
<feature type="compositionally biased region" description="Polar residues" evidence="2">
    <location>
        <begin position="1001"/>
        <end position="1018"/>
    </location>
</feature>
<dbReference type="EMBL" id="GG662338">
    <property type="protein sequence ID" value="EAS05609.2"/>
    <property type="molecule type" value="Genomic_DNA"/>
</dbReference>
<keyword evidence="1" id="KW-0175">Coiled coil</keyword>
<feature type="region of interest" description="Disordered" evidence="2">
    <location>
        <begin position="344"/>
        <end position="389"/>
    </location>
</feature>
<dbReference type="InParanoid" id="Q24CZ9"/>
<name>Q24CZ9_TETTS</name>
<feature type="compositionally biased region" description="Polar residues" evidence="2">
    <location>
        <begin position="344"/>
        <end position="361"/>
    </location>
</feature>
<evidence type="ECO:0000313" key="5">
    <source>
        <dbReference type="Proteomes" id="UP000009168"/>
    </source>
</evidence>
<feature type="region of interest" description="Disordered" evidence="2">
    <location>
        <begin position="264"/>
        <end position="288"/>
    </location>
</feature>
<feature type="transmembrane region" description="Helical" evidence="3">
    <location>
        <begin position="80"/>
        <end position="106"/>
    </location>
</feature>
<evidence type="ECO:0000256" key="2">
    <source>
        <dbReference type="SAM" id="MobiDB-lite"/>
    </source>
</evidence>
<feature type="compositionally biased region" description="Low complexity" evidence="2">
    <location>
        <begin position="366"/>
        <end position="387"/>
    </location>
</feature>
<organism evidence="4 5">
    <name type="scientific">Tetrahymena thermophila (strain SB210)</name>
    <dbReference type="NCBI Taxonomy" id="312017"/>
    <lineage>
        <taxon>Eukaryota</taxon>
        <taxon>Sar</taxon>
        <taxon>Alveolata</taxon>
        <taxon>Ciliophora</taxon>
        <taxon>Intramacronucleata</taxon>
        <taxon>Oligohymenophorea</taxon>
        <taxon>Hymenostomatida</taxon>
        <taxon>Tetrahymenina</taxon>
        <taxon>Tetrahymenidae</taxon>
        <taxon>Tetrahymena</taxon>
    </lineage>
</organism>
<dbReference type="KEGG" id="tet:TTHERM_00711940"/>
<keyword evidence="5" id="KW-1185">Reference proteome</keyword>
<keyword evidence="3" id="KW-0472">Membrane</keyword>
<feature type="coiled-coil region" evidence="1">
    <location>
        <begin position="215"/>
        <end position="242"/>
    </location>
</feature>
<sequence length="1224" mass="142814">MHDLISDKRYNSNFNNIFQNLLRFLNYLFLRLTIYLKIGNEGDVTKQNNKQLRNIYFAQLNVCLLVIQNNSKTKLQVFKYFFLIKLNINLSLYLSINLSIYLSILIKKYLQNQLSRESSVKYREKRGPLNQQQPQFLVSKQNNKQNQPVEMDMQNKIQEILSFHLRHYTNDEQQDIIQRLALIGLRTLQLEQKEAVQVDQINRISNQIFEKMDETGNLRKELSNIKEQLNKLSNKFETLSSEKKQNTEPSFNCNNLSSISASSILKPTNSIPPQPPSTRQNALPSKDNRSNQFLSQQRLQSLPNQSNNNSNIVKTLNTPQQNQKQQINFQTSPGSQHKLFETDQNSLFTAKNMTKKPSSAWRNGERSNSLNQQSSQNNEQVRSNSEEASSLVLQGFNDSESQDIQKRKFIKNHEQIAPKITETIPSTIKYDSVKTTTRHHLDDKHIKDALFCMKEEPRVQNAENLNQLSKQRKKWDSGQQELQKSEQAEPFKNEIHEYVSLSSHQQFLPTQIQQSQQPQTQNFNSVGSNINIAAQYQNSHQKSNNANFTSPKFKDGRENSINTQYNTTDQKKNGFSQNSNQTIAIMNQPPNTNQYSSQPPQQQQQIQQKKVNSNQGSQKEQPQIQQQQQTKYATTKSLQKKVEINKQKKMEESKKQTQKKQQQPTYLKNVTSKIKDEIRLQKESLKGGFNHDVQFVIKEKGAMNMQGNKSQTRVVNGSELEEDEMRPYYKHDLQFNQGGQAYNDYIYQQQYNQQTYQQKISKGNELYSNLDEPNNVEENNNNSDDEDSSYQINNYNLRRNQHKLLKQNSSNQYQNIEYQGKEISEEIPPVPMIDESYSEFKNICSQSQNQQKYYQFQNEMIEDQYSNFDQKSSYTPTNYQEAMRNNNFNENKQNYNDENFNYMNMPNNPHDKSTNSNYGEQNSFNYRYNDQSSIYSNNNAKGNYEQYSNNINNTTSNSQNLSAIANNMLHSPIINHFSNLKPNKKETCISDQDIIQPASKKYSQSKPMFSDQSTYPYSNNGQNQLNQNGFDQLNDSYQNSSYLQQSANDISYKKTLMNPPPYQKNLSDNLDQSSMAQDNYDQQNRSINSSLSSFKLDNNMKEVLQKDRLFFQKMFEGEDQFSQQKFDNTFTSYHQSNNNYGNILNSKSQTKQQIGDYIHNSSNNKMKDDSVIDHNLRNPSHYSQIQQKMDYNQSANDYQFGDEDINNGSTMMDKRLCNFFAEQS</sequence>
<proteinExistence type="predicted"/>
<feature type="region of interest" description="Disordered" evidence="2">
    <location>
        <begin position="470"/>
        <end position="489"/>
    </location>
</feature>
<accession>Q24CZ9</accession>
<dbReference type="HOGENOM" id="CLU_277799_0_0_1"/>
<keyword evidence="3" id="KW-1133">Transmembrane helix</keyword>
<dbReference type="Proteomes" id="UP000009168">
    <property type="component" value="Unassembled WGS sequence"/>
</dbReference>
<reference evidence="5" key="1">
    <citation type="journal article" date="2006" name="PLoS Biol.">
        <title>Macronuclear genome sequence of the ciliate Tetrahymena thermophila, a model eukaryote.</title>
        <authorList>
            <person name="Eisen J.A."/>
            <person name="Coyne R.S."/>
            <person name="Wu M."/>
            <person name="Wu D."/>
            <person name="Thiagarajan M."/>
            <person name="Wortman J.R."/>
            <person name="Badger J.H."/>
            <person name="Ren Q."/>
            <person name="Amedeo P."/>
            <person name="Jones K.M."/>
            <person name="Tallon L.J."/>
            <person name="Delcher A.L."/>
            <person name="Salzberg S.L."/>
            <person name="Silva J.C."/>
            <person name="Haas B.J."/>
            <person name="Majoros W.H."/>
            <person name="Farzad M."/>
            <person name="Carlton J.M."/>
            <person name="Smith R.K. Jr."/>
            <person name="Garg J."/>
            <person name="Pearlman R.E."/>
            <person name="Karrer K.M."/>
            <person name="Sun L."/>
            <person name="Manning G."/>
            <person name="Elde N.C."/>
            <person name="Turkewitz A.P."/>
            <person name="Asai D.J."/>
            <person name="Wilkes D.E."/>
            <person name="Wang Y."/>
            <person name="Cai H."/>
            <person name="Collins K."/>
            <person name="Stewart B.A."/>
            <person name="Lee S.R."/>
            <person name="Wilamowska K."/>
            <person name="Weinberg Z."/>
            <person name="Ruzzo W.L."/>
            <person name="Wloga D."/>
            <person name="Gaertig J."/>
            <person name="Frankel J."/>
            <person name="Tsao C.-C."/>
            <person name="Gorovsky M.A."/>
            <person name="Keeling P.J."/>
            <person name="Waller R.F."/>
            <person name="Patron N.J."/>
            <person name="Cherry J.M."/>
            <person name="Stover N.A."/>
            <person name="Krieger C.J."/>
            <person name="del Toro C."/>
            <person name="Ryder H.F."/>
            <person name="Williamson S.C."/>
            <person name="Barbeau R.A."/>
            <person name="Hamilton E.P."/>
            <person name="Orias E."/>
        </authorList>
    </citation>
    <scope>NUCLEOTIDE SEQUENCE [LARGE SCALE GENOMIC DNA]</scope>
    <source>
        <strain evidence="5">SB210</strain>
    </source>
</reference>
<dbReference type="STRING" id="312017.Q24CZ9"/>
<feature type="compositionally biased region" description="Low complexity" evidence="2">
    <location>
        <begin position="587"/>
        <end position="629"/>
    </location>
</feature>
<evidence type="ECO:0000256" key="1">
    <source>
        <dbReference type="SAM" id="Coils"/>
    </source>
</evidence>
<feature type="region of interest" description="Disordered" evidence="2">
    <location>
        <begin position="538"/>
        <end position="668"/>
    </location>
</feature>
<dbReference type="RefSeq" id="XP_001025854.2">
    <property type="nucleotide sequence ID" value="XM_001025854.2"/>
</dbReference>
<evidence type="ECO:0000313" key="4">
    <source>
        <dbReference type="EMBL" id="EAS05609.2"/>
    </source>
</evidence>
<feature type="compositionally biased region" description="Polar residues" evidence="2">
    <location>
        <begin position="559"/>
        <end position="585"/>
    </location>
</feature>
<gene>
    <name evidence="4" type="ORF">TTHERM_00711940</name>
</gene>
<feature type="compositionally biased region" description="Low complexity" evidence="2">
    <location>
        <begin position="1019"/>
        <end position="1035"/>
    </location>
</feature>